<dbReference type="AlphaFoldDB" id="A0A8H3XRB4"/>
<keyword evidence="1" id="KW-0472">Membrane</keyword>
<protein>
    <submittedName>
        <fullName evidence="2">MFS sugar transporter</fullName>
    </submittedName>
</protein>
<dbReference type="EMBL" id="BLKC01000162">
    <property type="protein sequence ID" value="GFF57944.1"/>
    <property type="molecule type" value="Genomic_DNA"/>
</dbReference>
<evidence type="ECO:0000313" key="3">
    <source>
        <dbReference type="Proteomes" id="UP000465221"/>
    </source>
</evidence>
<evidence type="ECO:0000313" key="2">
    <source>
        <dbReference type="EMBL" id="GFF57944.1"/>
    </source>
</evidence>
<accession>A0A8H3XRB4</accession>
<evidence type="ECO:0000256" key="1">
    <source>
        <dbReference type="SAM" id="Phobius"/>
    </source>
</evidence>
<dbReference type="Proteomes" id="UP000465221">
    <property type="component" value="Unassembled WGS sequence"/>
</dbReference>
<name>A0A8H3XRB4_9EURO</name>
<keyword evidence="1" id="KW-0812">Transmembrane</keyword>
<keyword evidence="2" id="KW-0813">Transport</keyword>
<feature type="transmembrane region" description="Helical" evidence="1">
    <location>
        <begin position="63"/>
        <end position="80"/>
    </location>
</feature>
<reference evidence="2 3" key="1">
    <citation type="submission" date="2020-01" db="EMBL/GenBank/DDBJ databases">
        <title>Draft genome sequence of Aspergillus udagawae IFM 46972.</title>
        <authorList>
            <person name="Takahashi H."/>
            <person name="Yaguchi T."/>
        </authorList>
    </citation>
    <scope>NUCLEOTIDE SEQUENCE [LARGE SCALE GENOMIC DNA]</scope>
    <source>
        <strain evidence="2 3">IFM 46972</strain>
    </source>
</reference>
<proteinExistence type="predicted"/>
<organism evidence="2 3">
    <name type="scientific">Aspergillus udagawae</name>
    <dbReference type="NCBI Taxonomy" id="91492"/>
    <lineage>
        <taxon>Eukaryota</taxon>
        <taxon>Fungi</taxon>
        <taxon>Dikarya</taxon>
        <taxon>Ascomycota</taxon>
        <taxon>Pezizomycotina</taxon>
        <taxon>Eurotiomycetes</taxon>
        <taxon>Eurotiomycetidae</taxon>
        <taxon>Eurotiales</taxon>
        <taxon>Aspergillaceae</taxon>
        <taxon>Aspergillus</taxon>
        <taxon>Aspergillus subgen. Fumigati</taxon>
    </lineage>
</organism>
<keyword evidence="1" id="KW-1133">Transmembrane helix</keyword>
<gene>
    <name evidence="2" type="ORF">IFM46972_10952</name>
</gene>
<comment type="caution">
    <text evidence="2">The sequence shown here is derived from an EMBL/GenBank/DDBJ whole genome shotgun (WGS) entry which is preliminary data.</text>
</comment>
<sequence length="81" mass="8815">MITPFSGATSFMGGNQRAPKPCAGCCWVPEPRPSSSSKFLSFLVITILLCFTENNKVYGTTSIAFFFLYYITFGVGMLGVP</sequence>
<keyword evidence="2" id="KW-0762">Sugar transport</keyword>